<reference evidence="5 6" key="2">
    <citation type="submission" date="2018-12" db="EMBL/GenBank/DDBJ databases">
        <title>The genome sequences of strain 502.</title>
        <authorList>
            <person name="Gao J."/>
            <person name="Sun J."/>
        </authorList>
    </citation>
    <scope>NUCLEOTIDE SEQUENCE [LARGE SCALE GENOMIC DNA]</scope>
    <source>
        <strain evidence="5 6">502</strain>
    </source>
</reference>
<dbReference type="Gene3D" id="3.60.110.10">
    <property type="entry name" value="Carbon-nitrogen hydrolase"/>
    <property type="match status" value="1"/>
</dbReference>
<evidence type="ECO:0000313" key="4">
    <source>
        <dbReference type="EMBL" id="RRH86077.1"/>
    </source>
</evidence>
<protein>
    <submittedName>
        <fullName evidence="4">Carbon-nitrogen hydrolase family protein</fullName>
    </submittedName>
</protein>
<dbReference type="CDD" id="cd07564">
    <property type="entry name" value="nitrilases_CHs"/>
    <property type="match status" value="1"/>
</dbReference>
<dbReference type="Proteomes" id="UP000271590">
    <property type="component" value="Unassembled WGS sequence"/>
</dbReference>
<comment type="similarity">
    <text evidence="1">Belongs to the carbon-nitrogen hydrolase superfamily. Nitrilase family.</text>
</comment>
<comment type="caution">
    <text evidence="4">The sequence shown here is derived from an EMBL/GenBank/DDBJ whole genome shotgun (WGS) entry which is preliminary data.</text>
</comment>
<organism evidence="4 7">
    <name type="scientific">Variovorax beijingensis</name>
    <dbReference type="NCBI Taxonomy" id="2496117"/>
    <lineage>
        <taxon>Bacteria</taxon>
        <taxon>Pseudomonadati</taxon>
        <taxon>Pseudomonadota</taxon>
        <taxon>Betaproteobacteria</taxon>
        <taxon>Burkholderiales</taxon>
        <taxon>Comamonadaceae</taxon>
        <taxon>Variovorax</taxon>
    </lineage>
</organism>
<dbReference type="InterPro" id="IPR036526">
    <property type="entry name" value="C-N_Hydrolase_sf"/>
</dbReference>
<evidence type="ECO:0000256" key="2">
    <source>
        <dbReference type="PROSITE-ProRule" id="PRU10139"/>
    </source>
</evidence>
<dbReference type="Proteomes" id="UP000271137">
    <property type="component" value="Unassembled WGS sequence"/>
</dbReference>
<dbReference type="GO" id="GO:0000257">
    <property type="term" value="F:nitrilase activity"/>
    <property type="evidence" value="ECO:0007669"/>
    <property type="project" value="UniProtKB-ARBA"/>
</dbReference>
<dbReference type="PANTHER" id="PTHR46044">
    <property type="entry name" value="NITRILASE"/>
    <property type="match status" value="1"/>
</dbReference>
<reference evidence="4 7" key="1">
    <citation type="submission" date="2018-11" db="EMBL/GenBank/DDBJ databases">
        <title>The genome of Variovorax sp T529.</title>
        <authorList>
            <person name="Gao J."/>
        </authorList>
    </citation>
    <scope>NUCLEOTIDE SEQUENCE [LARGE SCALE GENOMIC DNA]</scope>
    <source>
        <strain evidence="4 7">T529</strain>
    </source>
</reference>
<dbReference type="RefSeq" id="WP_124960492.1">
    <property type="nucleotide sequence ID" value="NZ_CBFHCE010000003.1"/>
</dbReference>
<dbReference type="InterPro" id="IPR003010">
    <property type="entry name" value="C-N_Hydrolase"/>
</dbReference>
<evidence type="ECO:0000256" key="1">
    <source>
        <dbReference type="ARBA" id="ARBA00008129"/>
    </source>
</evidence>
<accession>A0A3P3EID4</accession>
<dbReference type="Pfam" id="PF00795">
    <property type="entry name" value="CN_hydrolase"/>
    <property type="match status" value="1"/>
</dbReference>
<sequence>MPATVHPKLRVAAVQAAPVFLDLDGTIDKTIDLMAQAAGQGVKLIAFPETWVPGYPWWIWLDSPAWGMQFVQRYHDNALVVGSAEFDRIREAARKHNIWVSLGYSEKAAGSLYIAQALIDDQGQAVQTRRKLKPTHVERTVFGEGDGCDLAVVETPIGNIGSLSCWEHLQPLSKYAMYAQNEQIHCGAWPSFSLYRGAAYALGPELNNAASQVYAAEGQCFVVAPCATVSQAMSELMCTDAGKQQMLRVGGGFARIYAPDGSPLGTPLAEDQEGLVIADIDLGMIALSKAAADPSGHYSRPDVTQLLLNKTRREPVVLQRAPEVEGGAFEAIVAASEPAAAAARQQPLVA</sequence>
<evidence type="ECO:0000313" key="5">
    <source>
        <dbReference type="EMBL" id="RSZ35353.1"/>
    </source>
</evidence>
<name>A0A3P3EID4_9BURK</name>
<evidence type="ECO:0000313" key="6">
    <source>
        <dbReference type="Proteomes" id="UP000271137"/>
    </source>
</evidence>
<dbReference type="AlphaFoldDB" id="A0A3P3EID4"/>
<evidence type="ECO:0000313" key="7">
    <source>
        <dbReference type="Proteomes" id="UP000271590"/>
    </source>
</evidence>
<dbReference type="EMBL" id="RXFQ01000008">
    <property type="protein sequence ID" value="RSZ35353.1"/>
    <property type="molecule type" value="Genomic_DNA"/>
</dbReference>
<feature type="active site" description="Proton acceptor" evidence="2">
    <location>
        <position position="49"/>
    </location>
</feature>
<keyword evidence="4" id="KW-0378">Hydrolase</keyword>
<keyword evidence="6" id="KW-1185">Reference proteome</keyword>
<feature type="domain" description="CN hydrolase" evidence="3">
    <location>
        <begin position="9"/>
        <end position="282"/>
    </location>
</feature>
<evidence type="ECO:0000259" key="3">
    <source>
        <dbReference type="PROSITE" id="PS50263"/>
    </source>
</evidence>
<dbReference type="PROSITE" id="PS50263">
    <property type="entry name" value="CN_HYDROLASE"/>
    <property type="match status" value="1"/>
</dbReference>
<gene>
    <name evidence="4" type="ORF">EH244_22085</name>
    <name evidence="5" type="ORF">EJO66_15220</name>
</gene>
<dbReference type="PANTHER" id="PTHR46044:SF1">
    <property type="entry name" value="CN HYDROLASE DOMAIN-CONTAINING PROTEIN"/>
    <property type="match status" value="1"/>
</dbReference>
<dbReference type="EMBL" id="RQXU01000015">
    <property type="protein sequence ID" value="RRH86077.1"/>
    <property type="molecule type" value="Genomic_DNA"/>
</dbReference>
<dbReference type="SUPFAM" id="SSF56317">
    <property type="entry name" value="Carbon-nitrogen hydrolase"/>
    <property type="match status" value="1"/>
</dbReference>
<dbReference type="InterPro" id="IPR044149">
    <property type="entry name" value="Nitrilases_CHs"/>
</dbReference>
<dbReference type="PROSITE" id="PS00920">
    <property type="entry name" value="NITRIL_CHT_1"/>
    <property type="match status" value="1"/>
</dbReference>
<dbReference type="InterPro" id="IPR000132">
    <property type="entry name" value="Nitrilase/CN_hydratase_CS"/>
</dbReference>
<proteinExistence type="inferred from homology"/>